<dbReference type="GO" id="GO:0006506">
    <property type="term" value="P:GPI anchor biosynthetic process"/>
    <property type="evidence" value="ECO:0007669"/>
    <property type="project" value="UniProtKB-UniPathway"/>
</dbReference>
<evidence type="ECO:0000256" key="2">
    <source>
        <dbReference type="ARBA" id="ARBA00009610"/>
    </source>
</evidence>
<feature type="domain" description="Phosphatidylinositol N-acetylglucosaminyltransferase subunit H conserved" evidence="3">
    <location>
        <begin position="159"/>
        <end position="222"/>
    </location>
</feature>
<organism evidence="4 5">
    <name type="scientific">Trypanosoma theileri</name>
    <dbReference type="NCBI Taxonomy" id="67003"/>
    <lineage>
        <taxon>Eukaryota</taxon>
        <taxon>Discoba</taxon>
        <taxon>Euglenozoa</taxon>
        <taxon>Kinetoplastea</taxon>
        <taxon>Metakinetoplastina</taxon>
        <taxon>Trypanosomatida</taxon>
        <taxon>Trypanosomatidae</taxon>
        <taxon>Trypanosoma</taxon>
    </lineage>
</organism>
<dbReference type="InterPro" id="IPR044215">
    <property type="entry name" value="PIG-H"/>
</dbReference>
<dbReference type="Proteomes" id="UP000192257">
    <property type="component" value="Unassembled WGS sequence"/>
</dbReference>
<evidence type="ECO:0000256" key="1">
    <source>
        <dbReference type="ARBA" id="ARBA00004687"/>
    </source>
</evidence>
<dbReference type="PANTHER" id="PTHR15231:SF1">
    <property type="entry name" value="PHOSPHATIDYLINOSITOL N-ACETYLGLUCOSAMINYLTRANSFERASE SUBUNIT H"/>
    <property type="match status" value="1"/>
</dbReference>
<proteinExistence type="inferred from homology"/>
<sequence length="314" mass="34909">MSNTNNGTSLPQETPPILLASNHKTNSNAVVDVFQVNYSDSVRLYRVSRRDALGPQTPPILRLFSPNDLMLLIVFVALELPSLPTFVDYLRSIGVGNGWTFFPYGESGSNAISSFTMALMPYNGKVSWHLPRIIPIVICCLVLLYRLITGLRRAHTEEVTVIRGLGIQLTVYNIFGRIISQRFVEHKLIRALIIHDAYFRCQAIFFLSAIVENEGDLLVLFEETLPRLAVLQPLLRGLRHILYEEPEDGATLAELADRMDDSADGDDSDIVTDREERLSLASTTPSASSIMGNATSTTISSGIISISNKKKKVW</sequence>
<evidence type="ECO:0000313" key="4">
    <source>
        <dbReference type="EMBL" id="ORC86421.1"/>
    </source>
</evidence>
<evidence type="ECO:0000259" key="3">
    <source>
        <dbReference type="Pfam" id="PF10181"/>
    </source>
</evidence>
<accession>A0A1X0NP87</accession>
<dbReference type="STRING" id="67003.A0A1X0NP87"/>
<name>A0A1X0NP87_9TRYP</name>
<dbReference type="InterPro" id="IPR019328">
    <property type="entry name" value="PIGH-H_dom"/>
</dbReference>
<gene>
    <name evidence="4" type="ORF">TM35_000281370</name>
</gene>
<dbReference type="VEuPathDB" id="TriTrypDB:TM35_000281370"/>
<evidence type="ECO:0000313" key="5">
    <source>
        <dbReference type="Proteomes" id="UP000192257"/>
    </source>
</evidence>
<protein>
    <submittedName>
        <fullName evidence="4">Phosphatidylinositol glycan, class H</fullName>
    </submittedName>
</protein>
<dbReference type="Pfam" id="PF10181">
    <property type="entry name" value="PIG-H"/>
    <property type="match status" value="1"/>
</dbReference>
<dbReference type="OrthoDB" id="6256716at2759"/>
<dbReference type="RefSeq" id="XP_028880487.1">
    <property type="nucleotide sequence ID" value="XM_029028168.1"/>
</dbReference>
<comment type="caution">
    <text evidence="4">The sequence shown here is derived from an EMBL/GenBank/DDBJ whole genome shotgun (WGS) entry which is preliminary data.</text>
</comment>
<dbReference type="PANTHER" id="PTHR15231">
    <property type="entry name" value="PHOSPHATIDYLINOSITOL N-ACETYLGLUCOSAMINYLTRANSFERASE SUBUNIT H"/>
    <property type="match status" value="1"/>
</dbReference>
<dbReference type="GO" id="GO:0000506">
    <property type="term" value="C:glycosylphosphatidylinositol-N-acetylglucosaminyltransferase (GPI-GnT) complex"/>
    <property type="evidence" value="ECO:0007669"/>
    <property type="project" value="InterPro"/>
</dbReference>
<dbReference type="AlphaFoldDB" id="A0A1X0NP87"/>
<comment type="similarity">
    <text evidence="2">Belongs to the PIGH family.</text>
</comment>
<dbReference type="GeneID" id="39987948"/>
<dbReference type="EMBL" id="NBCO01000028">
    <property type="protein sequence ID" value="ORC86421.1"/>
    <property type="molecule type" value="Genomic_DNA"/>
</dbReference>
<keyword evidence="5" id="KW-1185">Reference proteome</keyword>
<dbReference type="UniPathway" id="UPA00196"/>
<reference evidence="4 5" key="1">
    <citation type="submission" date="2017-03" db="EMBL/GenBank/DDBJ databases">
        <title>An alternative strategy for trypanosome survival in the mammalian bloodstream revealed through genome and transcriptome analysis of the ubiquitous bovine parasite Trypanosoma (Megatrypanum) theileri.</title>
        <authorList>
            <person name="Kelly S."/>
            <person name="Ivens A."/>
            <person name="Mott A."/>
            <person name="O'Neill E."/>
            <person name="Emms D."/>
            <person name="Macleod O."/>
            <person name="Voorheis P."/>
            <person name="Matthews J."/>
            <person name="Matthews K."/>
            <person name="Carrington M."/>
        </authorList>
    </citation>
    <scope>NUCLEOTIDE SEQUENCE [LARGE SCALE GENOMIC DNA]</scope>
    <source>
        <strain evidence="4">Edinburgh</strain>
    </source>
</reference>
<comment type="pathway">
    <text evidence="1">Glycolipid biosynthesis; glycosylphosphatidylinositol-anchor biosynthesis.</text>
</comment>